<name>A0AAN8LUT1_9TELE</name>
<comment type="caution">
    <text evidence="1">The sequence shown here is derived from an EMBL/GenBank/DDBJ whole genome shotgun (WGS) entry which is preliminary data.</text>
</comment>
<protein>
    <submittedName>
        <fullName evidence="1">Uncharacterized protein</fullName>
    </submittedName>
</protein>
<dbReference type="EMBL" id="JAGTTL010000012">
    <property type="protein sequence ID" value="KAK6314727.1"/>
    <property type="molecule type" value="Genomic_DNA"/>
</dbReference>
<accession>A0AAN8LUT1</accession>
<sequence length="115" mass="13571">MNGKTMVLKTSYKHPNMVFNYFLGLLCRGPLEVFVYSQFVSRDVPQDVFRTFLGCCVMVPWRFLSSSRFVSRMSHRTFLGHSWDVVSWSSEGFYLAQMLSRVVSWYHMLSKKIHK</sequence>
<evidence type="ECO:0000313" key="1">
    <source>
        <dbReference type="EMBL" id="KAK6314727.1"/>
    </source>
</evidence>
<dbReference type="Proteomes" id="UP001356427">
    <property type="component" value="Unassembled WGS sequence"/>
</dbReference>
<organism evidence="1 2">
    <name type="scientific">Coregonus suidteri</name>
    <dbReference type="NCBI Taxonomy" id="861788"/>
    <lineage>
        <taxon>Eukaryota</taxon>
        <taxon>Metazoa</taxon>
        <taxon>Chordata</taxon>
        <taxon>Craniata</taxon>
        <taxon>Vertebrata</taxon>
        <taxon>Euteleostomi</taxon>
        <taxon>Actinopterygii</taxon>
        <taxon>Neopterygii</taxon>
        <taxon>Teleostei</taxon>
        <taxon>Protacanthopterygii</taxon>
        <taxon>Salmoniformes</taxon>
        <taxon>Salmonidae</taxon>
        <taxon>Coregoninae</taxon>
        <taxon>Coregonus</taxon>
    </lineage>
</organism>
<evidence type="ECO:0000313" key="2">
    <source>
        <dbReference type="Proteomes" id="UP001356427"/>
    </source>
</evidence>
<gene>
    <name evidence="1" type="ORF">J4Q44_G00142560</name>
</gene>
<keyword evidence="2" id="KW-1185">Reference proteome</keyword>
<reference evidence="1 2" key="1">
    <citation type="submission" date="2021-04" db="EMBL/GenBank/DDBJ databases">
        <authorList>
            <person name="De Guttry C."/>
            <person name="Zahm M."/>
            <person name="Klopp C."/>
            <person name="Cabau C."/>
            <person name="Louis A."/>
            <person name="Berthelot C."/>
            <person name="Parey E."/>
            <person name="Roest Crollius H."/>
            <person name="Montfort J."/>
            <person name="Robinson-Rechavi M."/>
            <person name="Bucao C."/>
            <person name="Bouchez O."/>
            <person name="Gislard M."/>
            <person name="Lluch J."/>
            <person name="Milhes M."/>
            <person name="Lampietro C."/>
            <person name="Lopez Roques C."/>
            <person name="Donnadieu C."/>
            <person name="Braasch I."/>
            <person name="Desvignes T."/>
            <person name="Postlethwait J."/>
            <person name="Bobe J."/>
            <person name="Wedekind C."/>
            <person name="Guiguen Y."/>
        </authorList>
    </citation>
    <scope>NUCLEOTIDE SEQUENCE [LARGE SCALE GENOMIC DNA]</scope>
    <source>
        <strain evidence="1">Cs_M1</strain>
        <tissue evidence="1">Blood</tissue>
    </source>
</reference>
<dbReference type="AlphaFoldDB" id="A0AAN8LUT1"/>
<proteinExistence type="predicted"/>